<evidence type="ECO:0000313" key="2">
    <source>
        <dbReference type="EMBL" id="TFJ98847.1"/>
    </source>
</evidence>
<organism evidence="2 3">
    <name type="scientific">Platysternon megacephalum</name>
    <name type="common">big-headed turtle</name>
    <dbReference type="NCBI Taxonomy" id="55544"/>
    <lineage>
        <taxon>Eukaryota</taxon>
        <taxon>Metazoa</taxon>
        <taxon>Chordata</taxon>
        <taxon>Craniata</taxon>
        <taxon>Vertebrata</taxon>
        <taxon>Euteleostomi</taxon>
        <taxon>Archelosauria</taxon>
        <taxon>Testudinata</taxon>
        <taxon>Testudines</taxon>
        <taxon>Cryptodira</taxon>
        <taxon>Durocryptodira</taxon>
        <taxon>Testudinoidea</taxon>
        <taxon>Platysternidae</taxon>
        <taxon>Platysternon</taxon>
    </lineage>
</organism>
<evidence type="ECO:0000313" key="3">
    <source>
        <dbReference type="Proteomes" id="UP000297703"/>
    </source>
</evidence>
<accession>A0A4D9DQY2</accession>
<proteinExistence type="predicted"/>
<feature type="region of interest" description="Disordered" evidence="1">
    <location>
        <begin position="48"/>
        <end position="75"/>
    </location>
</feature>
<dbReference type="Proteomes" id="UP000297703">
    <property type="component" value="Unassembled WGS sequence"/>
</dbReference>
<dbReference type="STRING" id="55544.A0A4D9DQY2"/>
<reference evidence="2 3" key="2">
    <citation type="submission" date="2019-04" db="EMBL/GenBank/DDBJ databases">
        <title>The genome sequence of big-headed turtle.</title>
        <authorList>
            <person name="Gong S."/>
        </authorList>
    </citation>
    <scope>NUCLEOTIDE SEQUENCE [LARGE SCALE GENOMIC DNA]</scope>
    <source>
        <strain evidence="2">DO16091913</strain>
        <tissue evidence="2">Muscle</tissue>
    </source>
</reference>
<protein>
    <submittedName>
        <fullName evidence="2">TCF3 fusion partner</fullName>
    </submittedName>
</protein>
<dbReference type="AlphaFoldDB" id="A0A4D9DQY2"/>
<comment type="caution">
    <text evidence="2">The sequence shown here is derived from an EMBL/GenBank/DDBJ whole genome shotgun (WGS) entry which is preliminary data.</text>
</comment>
<dbReference type="EMBL" id="QXTE01000365">
    <property type="protein sequence ID" value="TFJ98847.1"/>
    <property type="molecule type" value="Genomic_DNA"/>
</dbReference>
<name>A0A4D9DQY2_9SAUR</name>
<gene>
    <name evidence="2" type="ORF">DR999_PMT19193</name>
</gene>
<keyword evidence="3" id="KW-1185">Reference proteome</keyword>
<evidence type="ECO:0000256" key="1">
    <source>
        <dbReference type="SAM" id="MobiDB-lite"/>
    </source>
</evidence>
<reference evidence="2 3" key="1">
    <citation type="submission" date="2019-04" db="EMBL/GenBank/DDBJ databases">
        <title>Draft genome of the big-headed turtle Platysternon megacephalum.</title>
        <authorList>
            <person name="Gong S."/>
        </authorList>
    </citation>
    <scope>NUCLEOTIDE SEQUENCE [LARGE SCALE GENOMIC DNA]</scope>
    <source>
        <strain evidence="2">DO16091913</strain>
        <tissue evidence="2">Muscle</tissue>
    </source>
</reference>
<sequence length="83" mass="8526">MVVESPAAARLWPGPTQAWCYTSVILAFTLAAHPPGRVSNLLPGGECQGGGKGKGINCSEEAETHQEESGASGITSLLSILAF</sequence>